<name>A0A5N1IMF7_9BACT</name>
<proteinExistence type="predicted"/>
<dbReference type="AlphaFoldDB" id="A0A5N1IMF7"/>
<comment type="caution">
    <text evidence="1">The sequence shown here is derived from an EMBL/GenBank/DDBJ whole genome shotgun (WGS) entry which is preliminary data.</text>
</comment>
<accession>A0A5N1IMF7</accession>
<evidence type="ECO:0000313" key="1">
    <source>
        <dbReference type="EMBL" id="KAA9324981.1"/>
    </source>
</evidence>
<dbReference type="EMBL" id="VTWT01000014">
    <property type="protein sequence ID" value="KAA9324981.1"/>
    <property type="molecule type" value="Genomic_DNA"/>
</dbReference>
<dbReference type="Proteomes" id="UP000326570">
    <property type="component" value="Unassembled WGS sequence"/>
</dbReference>
<keyword evidence="2" id="KW-1185">Reference proteome</keyword>
<gene>
    <name evidence="1" type="ORF">F0P94_18900</name>
</gene>
<protein>
    <submittedName>
        <fullName evidence="1">Uncharacterized protein</fullName>
    </submittedName>
</protein>
<organism evidence="1 2">
    <name type="scientific">Adhaeribacter soli</name>
    <dbReference type="NCBI Taxonomy" id="2607655"/>
    <lineage>
        <taxon>Bacteria</taxon>
        <taxon>Pseudomonadati</taxon>
        <taxon>Bacteroidota</taxon>
        <taxon>Cytophagia</taxon>
        <taxon>Cytophagales</taxon>
        <taxon>Hymenobacteraceae</taxon>
        <taxon>Adhaeribacter</taxon>
    </lineage>
</organism>
<dbReference type="RefSeq" id="WP_150906015.1">
    <property type="nucleotide sequence ID" value="NZ_VTWT01000014.1"/>
</dbReference>
<sequence length="114" mass="13489">MGKEKFKIKVTSARKVYELLELVRQKPYFLTSKSITALQDFLNGYMQLGFADDIYNSGDPNFEEFKYWILNKDKEVEGTSNPFSRVLLKECDGDEERAFEKFFVYLAEFKLENR</sequence>
<reference evidence="1 2" key="1">
    <citation type="submission" date="2019-09" db="EMBL/GenBank/DDBJ databases">
        <title>Genome sequence of Adhaeribacter sp. M2.</title>
        <authorList>
            <person name="Srinivasan S."/>
        </authorList>
    </citation>
    <scope>NUCLEOTIDE SEQUENCE [LARGE SCALE GENOMIC DNA]</scope>
    <source>
        <strain evidence="1 2">M2</strain>
    </source>
</reference>
<evidence type="ECO:0000313" key="2">
    <source>
        <dbReference type="Proteomes" id="UP000326570"/>
    </source>
</evidence>